<gene>
    <name evidence="4" type="ORF">HIM_07791</name>
</gene>
<protein>
    <recommendedName>
        <fullName evidence="3">Zeta toxin domain-containing protein</fullName>
    </recommendedName>
</protein>
<proteinExistence type="predicted"/>
<feature type="domain" description="Zeta toxin" evidence="3">
    <location>
        <begin position="39"/>
        <end position="233"/>
    </location>
</feature>
<dbReference type="SUPFAM" id="SSF52540">
    <property type="entry name" value="P-loop containing nucleoside triphosphate hydrolases"/>
    <property type="match status" value="1"/>
</dbReference>
<dbReference type="InterPro" id="IPR027417">
    <property type="entry name" value="P-loop_NTPase"/>
</dbReference>
<accession>A0A0F7ZYP8</accession>
<evidence type="ECO:0000313" key="4">
    <source>
        <dbReference type="EMBL" id="KJZ72847.1"/>
    </source>
</evidence>
<keyword evidence="2" id="KW-0067">ATP-binding</keyword>
<sequence>MADITSYRLPDGELHRIYASQIEPAELPRRSPSAADRDALRPLALLTVGQTGAGKSFLSESLLPALRQRRAGRPFQVAHLIADTFKTYHPSFSRLMVTNPRLASAATGHDARRWLMMAAREVVARRIDVLLESACRHPGDFPELAQVFRDAGFRIEVLVLAVPAPLSRLGILVRFYERLPGAQSRGLPVRLTPVKVHDDSYAGLVDAAAFLDDSSVADQVLVVRRGNWVAYGEDRGVNKQVYQAVGVVKALQRERERPLTTEETETALKDLNKLTLDEDAAKQVDEVRDMLRPLMSGENAQDQRWPELVPLEFASRAEDSQGFNVLHLGVH</sequence>
<dbReference type="OrthoDB" id="2881954at2759"/>
<evidence type="ECO:0000313" key="5">
    <source>
        <dbReference type="Proteomes" id="UP000054481"/>
    </source>
</evidence>
<dbReference type="AlphaFoldDB" id="A0A0F7ZYP8"/>
<evidence type="ECO:0000256" key="2">
    <source>
        <dbReference type="ARBA" id="ARBA00022840"/>
    </source>
</evidence>
<evidence type="ECO:0000259" key="3">
    <source>
        <dbReference type="Pfam" id="PF06414"/>
    </source>
</evidence>
<dbReference type="GO" id="GO:0016301">
    <property type="term" value="F:kinase activity"/>
    <property type="evidence" value="ECO:0007669"/>
    <property type="project" value="InterPro"/>
</dbReference>
<dbReference type="EMBL" id="KQ030541">
    <property type="protein sequence ID" value="KJZ72847.1"/>
    <property type="molecule type" value="Genomic_DNA"/>
</dbReference>
<name>A0A0F7ZYP8_9HYPO</name>
<reference evidence="4 5" key="1">
    <citation type="journal article" date="2014" name="Genome Biol. Evol.">
        <title>Comparative genomics and transcriptomics analyses reveal divergent lifestyle features of nematode endoparasitic fungus Hirsutella minnesotensis.</title>
        <authorList>
            <person name="Lai Y."/>
            <person name="Liu K."/>
            <person name="Zhang X."/>
            <person name="Zhang X."/>
            <person name="Li K."/>
            <person name="Wang N."/>
            <person name="Shu C."/>
            <person name="Wu Y."/>
            <person name="Wang C."/>
            <person name="Bushley K.E."/>
            <person name="Xiang M."/>
            <person name="Liu X."/>
        </authorList>
    </citation>
    <scope>NUCLEOTIDE SEQUENCE [LARGE SCALE GENOMIC DNA]</scope>
    <source>
        <strain evidence="4 5">3608</strain>
    </source>
</reference>
<dbReference type="Pfam" id="PF06414">
    <property type="entry name" value="Zeta_toxin"/>
    <property type="match status" value="1"/>
</dbReference>
<evidence type="ECO:0000256" key="1">
    <source>
        <dbReference type="ARBA" id="ARBA00022741"/>
    </source>
</evidence>
<dbReference type="GO" id="GO:0005524">
    <property type="term" value="F:ATP binding"/>
    <property type="evidence" value="ECO:0007669"/>
    <property type="project" value="UniProtKB-KW"/>
</dbReference>
<dbReference type="Proteomes" id="UP000054481">
    <property type="component" value="Unassembled WGS sequence"/>
</dbReference>
<dbReference type="InterPro" id="IPR010488">
    <property type="entry name" value="Zeta_toxin_domain"/>
</dbReference>
<organism evidence="4 5">
    <name type="scientific">Hirsutella minnesotensis 3608</name>
    <dbReference type="NCBI Taxonomy" id="1043627"/>
    <lineage>
        <taxon>Eukaryota</taxon>
        <taxon>Fungi</taxon>
        <taxon>Dikarya</taxon>
        <taxon>Ascomycota</taxon>
        <taxon>Pezizomycotina</taxon>
        <taxon>Sordariomycetes</taxon>
        <taxon>Hypocreomycetidae</taxon>
        <taxon>Hypocreales</taxon>
        <taxon>Ophiocordycipitaceae</taxon>
        <taxon>Hirsutella</taxon>
    </lineage>
</organism>
<keyword evidence="1" id="KW-0547">Nucleotide-binding</keyword>
<dbReference type="Gene3D" id="3.40.50.300">
    <property type="entry name" value="P-loop containing nucleotide triphosphate hydrolases"/>
    <property type="match status" value="1"/>
</dbReference>
<keyword evidence="5" id="KW-1185">Reference proteome</keyword>